<keyword evidence="2" id="KW-0802">TPR repeat</keyword>
<accession>A0A336LYJ4</accession>
<gene>
    <name evidence="4" type="primary">CSON010532</name>
</gene>
<evidence type="ECO:0000256" key="1">
    <source>
        <dbReference type="ARBA" id="ARBA00006298"/>
    </source>
</evidence>
<dbReference type="EMBL" id="UFQT01000042">
    <property type="protein sequence ID" value="SSX18738.1"/>
    <property type="molecule type" value="Genomic_DNA"/>
</dbReference>
<dbReference type="AlphaFoldDB" id="A0A336LYJ4"/>
<dbReference type="PANTHER" id="PTHR22767:SF3">
    <property type="entry name" value="N-ALPHA-ACETYLTRANSFERASE 25, NATB AUXILIARY SUBUNIT"/>
    <property type="match status" value="1"/>
</dbReference>
<proteinExistence type="inferred from homology"/>
<comment type="similarity">
    <text evidence="1">Belongs to the MDM20/NAA25 family.</text>
</comment>
<protein>
    <recommendedName>
        <fullName evidence="3">N-terminal acetyltransferase B complex subunit MDM20 homolog</fullName>
    </recommendedName>
</protein>
<dbReference type="InterPro" id="IPR011990">
    <property type="entry name" value="TPR-like_helical_dom_sf"/>
</dbReference>
<evidence type="ECO:0000256" key="2">
    <source>
        <dbReference type="ARBA" id="ARBA00022803"/>
    </source>
</evidence>
<name>A0A336LYJ4_CULSO</name>
<dbReference type="Gene3D" id="1.25.40.1040">
    <property type="match status" value="1"/>
</dbReference>
<dbReference type="VEuPathDB" id="VectorBase:CSON010532"/>
<dbReference type="OMA" id="IHYTELA"/>
<dbReference type="SUPFAM" id="SSF48452">
    <property type="entry name" value="TPR-like"/>
    <property type="match status" value="1"/>
</dbReference>
<evidence type="ECO:0000256" key="3">
    <source>
        <dbReference type="ARBA" id="ARBA00029872"/>
    </source>
</evidence>
<dbReference type="GO" id="GO:0031416">
    <property type="term" value="C:NatB complex"/>
    <property type="evidence" value="ECO:0007669"/>
    <property type="project" value="TreeGrafter"/>
</dbReference>
<dbReference type="InterPro" id="IPR019183">
    <property type="entry name" value="NAA25_NatB_aux_su"/>
</dbReference>
<evidence type="ECO:0000313" key="4">
    <source>
        <dbReference type="EMBL" id="SSX18738.1"/>
    </source>
</evidence>
<reference evidence="4" key="1">
    <citation type="submission" date="2018-07" db="EMBL/GenBank/DDBJ databases">
        <authorList>
            <person name="Quirk P.G."/>
            <person name="Krulwich T.A."/>
        </authorList>
    </citation>
    <scope>NUCLEOTIDE SEQUENCE</scope>
</reference>
<dbReference type="Pfam" id="PF09797">
    <property type="entry name" value="NatB_MDM20"/>
    <property type="match status" value="1"/>
</dbReference>
<sequence length="959" mass="109681">MENINERRLRPVFDNLELGNNKKAIQEADKVLKKNPNIQCARALKALALLRLGRSEEGVKLERELIAEKPCDVSTLQVLTFFYRETDELDKICTLYNNAVSVCPGNEELMSHLFMSYVRINDYKQQQTSAMQLYKFRPKNPYYFWAVMSIVLQAQRGPDSGDKDKAKVLLSLAQRMVDKLIQSDKLEAEQEVELYLSILKYQQKFKEALEFYDGPLCKRLYPGAPISIKIELLRNLKQYEDLWELLKKFLLEEHDRWDYYQELISTSFALEATKSDNDSESFIKQCSDFIKHIIEIDAKVRGPRLAILELHRTMREKGLTTANDLLGDYNELMINYYKTFGDRICCTSDLKLFLEYMDADKRPGFAATLLHECGISATTLPESKTQMQKHICALQISRICGSHATLSTDHLSALFTALSLHYEHGVGAFGQNLLSTDIGPSDPYALLAVNVMYDISLRTQSSERLVEALCLLNYLLSNSPSNFHAKLLCLQIYHILGCGTGAQNMLQSLDVKHIQLDSMGYLHTAHLPIEGIPSIAHQVYETTVKFFQSSQKDTLEYLAMSYKFGSFSKLEEFMKFRERLSNSFHSALNLVELQLLEIISCSGNAKQNITAIKNLSIKHDEDKIQWDKLSDNRDLAVMIRWDPAFPYTDEHGKVVEPEGMKDKIKKSEKESFVQDMELLQIRSALVRIISAMVEIIIGVSANDQDLPQEKVQYNYKILKILKTHWDEIFTRLAKVNYQPTSNIYLVNLLPSRIHLLLKLPYQNFVNVLIDFVLNLWNGAKVVDEISKDLIKLIKELGTNLCKNISDHNAQADLFWNRRSIQANIVGIVEILSFCTFIVSIYYEKFLGASQQVQAKKGKKKDTKQNQNGVVSSETLSDTEKANILSQVLKELKITMTDCDKALDTWKQPVMTTSLVKTLSAMSLDPNVDTIVNNTFKENHSTVVKDLKQILKDKIKMANK</sequence>
<organism evidence="4">
    <name type="scientific">Culicoides sonorensis</name>
    <name type="common">Biting midge</name>
    <dbReference type="NCBI Taxonomy" id="179676"/>
    <lineage>
        <taxon>Eukaryota</taxon>
        <taxon>Metazoa</taxon>
        <taxon>Ecdysozoa</taxon>
        <taxon>Arthropoda</taxon>
        <taxon>Hexapoda</taxon>
        <taxon>Insecta</taxon>
        <taxon>Pterygota</taxon>
        <taxon>Neoptera</taxon>
        <taxon>Endopterygota</taxon>
        <taxon>Diptera</taxon>
        <taxon>Nematocera</taxon>
        <taxon>Chironomoidea</taxon>
        <taxon>Ceratopogonidae</taxon>
        <taxon>Ceratopogoninae</taxon>
        <taxon>Culicoides</taxon>
        <taxon>Monoculicoides</taxon>
    </lineage>
</organism>
<dbReference type="PANTHER" id="PTHR22767">
    <property type="entry name" value="N-TERMINAL ACETYLTRANSFERASE-RELATED"/>
    <property type="match status" value="1"/>
</dbReference>